<evidence type="ECO:0000313" key="1">
    <source>
        <dbReference type="EMBL" id="JAH09456.1"/>
    </source>
</evidence>
<reference evidence="1" key="2">
    <citation type="journal article" date="2015" name="Fish Shellfish Immunol.">
        <title>Early steps in the European eel (Anguilla anguilla)-Vibrio vulnificus interaction in the gills: Role of the RtxA13 toxin.</title>
        <authorList>
            <person name="Callol A."/>
            <person name="Pajuelo D."/>
            <person name="Ebbesson L."/>
            <person name="Teles M."/>
            <person name="MacKenzie S."/>
            <person name="Amaro C."/>
        </authorList>
    </citation>
    <scope>NUCLEOTIDE SEQUENCE</scope>
</reference>
<protein>
    <submittedName>
        <fullName evidence="1">Uncharacterized protein</fullName>
    </submittedName>
</protein>
<proteinExistence type="predicted"/>
<name>A0A0E9PXW3_ANGAN</name>
<dbReference type="EMBL" id="GBXM01099121">
    <property type="protein sequence ID" value="JAH09456.1"/>
    <property type="molecule type" value="Transcribed_RNA"/>
</dbReference>
<sequence length="24" mass="2824">MLNDSPPHWNMIQKTMIGILRKSI</sequence>
<dbReference type="AlphaFoldDB" id="A0A0E9PXW3"/>
<accession>A0A0E9PXW3</accession>
<reference evidence="1" key="1">
    <citation type="submission" date="2014-11" db="EMBL/GenBank/DDBJ databases">
        <authorList>
            <person name="Amaro Gonzalez C."/>
        </authorList>
    </citation>
    <scope>NUCLEOTIDE SEQUENCE</scope>
</reference>
<organism evidence="1">
    <name type="scientific">Anguilla anguilla</name>
    <name type="common">European freshwater eel</name>
    <name type="synonym">Muraena anguilla</name>
    <dbReference type="NCBI Taxonomy" id="7936"/>
    <lineage>
        <taxon>Eukaryota</taxon>
        <taxon>Metazoa</taxon>
        <taxon>Chordata</taxon>
        <taxon>Craniata</taxon>
        <taxon>Vertebrata</taxon>
        <taxon>Euteleostomi</taxon>
        <taxon>Actinopterygii</taxon>
        <taxon>Neopterygii</taxon>
        <taxon>Teleostei</taxon>
        <taxon>Anguilliformes</taxon>
        <taxon>Anguillidae</taxon>
        <taxon>Anguilla</taxon>
    </lineage>
</organism>